<keyword evidence="2" id="KW-1185">Reference proteome</keyword>
<comment type="caution">
    <text evidence="1">The sequence shown here is derived from an EMBL/GenBank/DDBJ whole genome shotgun (WGS) entry which is preliminary data.</text>
</comment>
<gene>
    <name evidence="1" type="ORF">J2I48_23290</name>
</gene>
<dbReference type="AlphaFoldDB" id="A0A939K1X0"/>
<dbReference type="Proteomes" id="UP000664795">
    <property type="component" value="Unassembled WGS sequence"/>
</dbReference>
<dbReference type="RefSeq" id="WP_207337918.1">
    <property type="nucleotide sequence ID" value="NZ_JAFMYU010000024.1"/>
</dbReference>
<proteinExistence type="predicted"/>
<accession>A0A939K1X0</accession>
<dbReference type="EMBL" id="JAFMYU010000024">
    <property type="protein sequence ID" value="MBO0933953.1"/>
    <property type="molecule type" value="Genomic_DNA"/>
</dbReference>
<evidence type="ECO:0000313" key="2">
    <source>
        <dbReference type="Proteomes" id="UP000664795"/>
    </source>
</evidence>
<reference evidence="1 2" key="1">
    <citation type="submission" date="2021-03" db="EMBL/GenBank/DDBJ databases">
        <title>Fibrella sp. HMF5036 genome sequencing and assembly.</title>
        <authorList>
            <person name="Kang H."/>
            <person name="Kim H."/>
            <person name="Bae S."/>
            <person name="Joh K."/>
        </authorList>
    </citation>
    <scope>NUCLEOTIDE SEQUENCE [LARGE SCALE GENOMIC DNA]</scope>
    <source>
        <strain evidence="1 2">HMF5036</strain>
    </source>
</reference>
<sequence>MRLATTLSIPTPCPESWANMNPTPGGRHCTSCQQVVQDFTQFTDAELVAWFAQHNGPACGRLRDDQLNVVLYDSQPTASLAGRWVRWAVALVMGWQTAQAQTASPNPASSRVALPATVPLTPRQTVLIGKAEEPVLFFVRGQVRYANDEPAQVRVWKNQDVQLYTDQVGNFEVPIFASDQQADSLKIRISGGDAIITVSTKQVGPPILVKLDHSPYTIMGGGIVAKRAPLPRRAWWSLKRLFAKK</sequence>
<name>A0A939K1X0_9BACT</name>
<organism evidence="1 2">
    <name type="scientific">Fibrella aquatilis</name>
    <dbReference type="NCBI Taxonomy" id="2817059"/>
    <lineage>
        <taxon>Bacteria</taxon>
        <taxon>Pseudomonadati</taxon>
        <taxon>Bacteroidota</taxon>
        <taxon>Cytophagia</taxon>
        <taxon>Cytophagales</taxon>
        <taxon>Spirosomataceae</taxon>
        <taxon>Fibrella</taxon>
    </lineage>
</organism>
<protein>
    <submittedName>
        <fullName evidence="1">Uncharacterized protein</fullName>
    </submittedName>
</protein>
<evidence type="ECO:0000313" key="1">
    <source>
        <dbReference type="EMBL" id="MBO0933953.1"/>
    </source>
</evidence>